<keyword evidence="2" id="KW-1185">Reference proteome</keyword>
<sequence>MSNQNNIQDDVYKLESTASDAQFAFREKLLEMYQKSPLSQEDLLFNVGLYTRSSVLVKFIVLNDLYKRFKHIPGMLVEFGTWYGHNLVLLENLRAIYEPFNKQRQIVGFDTFEGYSKPSDKDRQESGVWVENSYSTQASYKDYLNELLQVHEGNNVIGHKRGVHSLVAGDVTRTAPDFFANNASSIIAFAYFDMGLYEPTLAALKAIKPHLVSGSILLMDELTWPESPGEALAFKEVFKTSEYSLEKCELYPSKCIVTIK</sequence>
<dbReference type="PANTHER" id="PTHR40036:SF1">
    <property type="entry name" value="MACROCIN O-METHYLTRANSFERASE"/>
    <property type="match status" value="1"/>
</dbReference>
<dbReference type="Gene3D" id="3.40.50.150">
    <property type="entry name" value="Vaccinia Virus protein VP39"/>
    <property type="match status" value="1"/>
</dbReference>
<dbReference type="PANTHER" id="PTHR40036">
    <property type="entry name" value="MACROCIN O-METHYLTRANSFERASE"/>
    <property type="match status" value="1"/>
</dbReference>
<organism evidence="1 2">
    <name type="scientific">Herbaspirillum hiltneri N3</name>
    <dbReference type="NCBI Taxonomy" id="1262470"/>
    <lineage>
        <taxon>Bacteria</taxon>
        <taxon>Pseudomonadati</taxon>
        <taxon>Pseudomonadota</taxon>
        <taxon>Betaproteobacteria</taxon>
        <taxon>Burkholderiales</taxon>
        <taxon>Oxalobacteraceae</taxon>
        <taxon>Herbaspirillum</taxon>
    </lineage>
</organism>
<protein>
    <submittedName>
        <fullName evidence="1">dTDP-6-deoxy-L-hexose 3-O-methyltransferase</fullName>
    </submittedName>
</protein>
<accession>A0ABM5V4X0</accession>
<name>A0ABM5V4X0_9BURK</name>
<dbReference type="Pfam" id="PF13578">
    <property type="entry name" value="Methyltransf_24"/>
    <property type="match status" value="1"/>
</dbReference>
<proteinExistence type="predicted"/>
<evidence type="ECO:0000313" key="1">
    <source>
        <dbReference type="EMBL" id="AKZ64637.1"/>
    </source>
</evidence>
<evidence type="ECO:0000313" key="2">
    <source>
        <dbReference type="Proteomes" id="UP000063429"/>
    </source>
</evidence>
<dbReference type="InterPro" id="IPR029063">
    <property type="entry name" value="SAM-dependent_MTases_sf"/>
</dbReference>
<dbReference type="InterPro" id="IPR008884">
    <property type="entry name" value="TylF_MeTrfase"/>
</dbReference>
<dbReference type="Proteomes" id="UP000063429">
    <property type="component" value="Chromosome"/>
</dbReference>
<reference evidence="2" key="1">
    <citation type="journal article" date="2015" name="Genome Announc.">
        <title>Complete Genome Sequence of Herbaspirillum hiltneri N3 (DSM 17495), Isolated from Surface-Sterilized Wheat Roots.</title>
        <authorList>
            <person name="Guizelini D."/>
            <person name="Saizaki P.M."/>
            <person name="Coimbra N.A."/>
            <person name="Weiss V.A."/>
            <person name="Faoro H."/>
            <person name="Sfeir M.Z."/>
            <person name="Baura V.A."/>
            <person name="Monteiro R.A."/>
            <person name="Chubatsu L.S."/>
            <person name="Souza E.M."/>
            <person name="Cruz L.M."/>
            <person name="Pedrosa F.O."/>
            <person name="Raittz R.T."/>
            <person name="Marchaukoski J.N."/>
            <person name="Steffens M.B."/>
        </authorList>
    </citation>
    <scope>NUCLEOTIDE SEQUENCE [LARGE SCALE GENOMIC DNA]</scope>
    <source>
        <strain evidence="2">N3</strain>
    </source>
</reference>
<dbReference type="EMBL" id="CP011409">
    <property type="protein sequence ID" value="AKZ64637.1"/>
    <property type="molecule type" value="Genomic_DNA"/>
</dbReference>
<gene>
    <name evidence="1" type="ORF">F506_20025</name>
</gene>